<evidence type="ECO:0008006" key="5">
    <source>
        <dbReference type="Google" id="ProtNLM"/>
    </source>
</evidence>
<proteinExistence type="predicted"/>
<accession>A0A9D2J8V8</accession>
<evidence type="ECO:0000313" key="4">
    <source>
        <dbReference type="Proteomes" id="UP000824049"/>
    </source>
</evidence>
<keyword evidence="2" id="KW-1133">Transmembrane helix</keyword>
<dbReference type="AlphaFoldDB" id="A0A9D2J8V8"/>
<feature type="region of interest" description="Disordered" evidence="1">
    <location>
        <begin position="1"/>
        <end position="22"/>
    </location>
</feature>
<evidence type="ECO:0000256" key="1">
    <source>
        <dbReference type="SAM" id="MobiDB-lite"/>
    </source>
</evidence>
<organism evidence="3 4">
    <name type="scientific">Candidatus Anaerobutyricum stercoris</name>
    <dbReference type="NCBI Taxonomy" id="2838457"/>
    <lineage>
        <taxon>Bacteria</taxon>
        <taxon>Bacillati</taxon>
        <taxon>Bacillota</taxon>
        <taxon>Clostridia</taxon>
        <taxon>Lachnospirales</taxon>
        <taxon>Lachnospiraceae</taxon>
        <taxon>Anaerobutyricum</taxon>
    </lineage>
</organism>
<keyword evidence="2" id="KW-0472">Membrane</keyword>
<gene>
    <name evidence="3" type="ORF">H9968_11285</name>
</gene>
<reference evidence="3" key="1">
    <citation type="journal article" date="2021" name="PeerJ">
        <title>Extensive microbial diversity within the chicken gut microbiome revealed by metagenomics and culture.</title>
        <authorList>
            <person name="Gilroy R."/>
            <person name="Ravi A."/>
            <person name="Getino M."/>
            <person name="Pursley I."/>
            <person name="Horton D.L."/>
            <person name="Alikhan N.F."/>
            <person name="Baker D."/>
            <person name="Gharbi K."/>
            <person name="Hall N."/>
            <person name="Watson M."/>
            <person name="Adriaenssens E.M."/>
            <person name="Foster-Nyarko E."/>
            <person name="Jarju S."/>
            <person name="Secka A."/>
            <person name="Antonio M."/>
            <person name="Oren A."/>
            <person name="Chaudhuri R.R."/>
            <person name="La Ragione R."/>
            <person name="Hildebrand F."/>
            <person name="Pallen M.J."/>
        </authorList>
    </citation>
    <scope>NUCLEOTIDE SEQUENCE</scope>
    <source>
        <strain evidence="3">CHK179-28034</strain>
    </source>
</reference>
<feature type="compositionally biased region" description="Basic and acidic residues" evidence="1">
    <location>
        <begin position="7"/>
        <end position="22"/>
    </location>
</feature>
<dbReference type="EMBL" id="DXBR01000103">
    <property type="protein sequence ID" value="HIZ40477.1"/>
    <property type="molecule type" value="Genomic_DNA"/>
</dbReference>
<evidence type="ECO:0000256" key="2">
    <source>
        <dbReference type="SAM" id="Phobius"/>
    </source>
</evidence>
<reference evidence="3" key="2">
    <citation type="submission" date="2021-04" db="EMBL/GenBank/DDBJ databases">
        <authorList>
            <person name="Gilroy R."/>
        </authorList>
    </citation>
    <scope>NUCLEOTIDE SEQUENCE</scope>
    <source>
        <strain evidence="3">CHK179-28034</strain>
    </source>
</reference>
<comment type="caution">
    <text evidence="3">The sequence shown here is derived from an EMBL/GenBank/DDBJ whole genome shotgun (WGS) entry which is preliminary data.</text>
</comment>
<keyword evidence="2" id="KW-0812">Transmembrane</keyword>
<name>A0A9D2J8V8_9FIRM</name>
<evidence type="ECO:0000313" key="3">
    <source>
        <dbReference type="EMBL" id="HIZ40477.1"/>
    </source>
</evidence>
<dbReference type="Proteomes" id="UP000824049">
    <property type="component" value="Unassembled WGS sequence"/>
</dbReference>
<protein>
    <recommendedName>
        <fullName evidence="5">Haemolysin XhlA</fullName>
    </recommendedName>
</protein>
<sequence length="102" mass="11715">MDTPITRAEHEEFRRRLEEENRRQDKRIGLLEENTKQIGALTISVEKLALSIESMVKEQESQGERLQVLEGRDGEKWRAAASYVLTVVLGIVIGYIFKLIGM</sequence>
<feature type="transmembrane region" description="Helical" evidence="2">
    <location>
        <begin position="80"/>
        <end position="100"/>
    </location>
</feature>